<accession>A0A916X953</accession>
<sequence>MAKKSIIVVGAGPGVGYETAERFANEGFAVGLIRRDIHQLEPFADKLRAQGRTVHGVSADAADPESLGAAIVQLGDALGGIDVLLYNVPGPLGEAYGPALDIDLNALQEFLTLRVVSVLASVQAARPHLLAGRGSVLITSGQSDRNSFPGTGLIGAPQAALRMLARHMHAELSEHGVYVGYVPLDNPPLYSNPELESQRTDLPEGFSLPARVIASDVADKLYELTRTRNAFELAVHAKEL</sequence>
<evidence type="ECO:0000256" key="2">
    <source>
        <dbReference type="ARBA" id="ARBA00023002"/>
    </source>
</evidence>
<dbReference type="PANTHER" id="PTHR43669:SF3">
    <property type="entry name" value="ALCOHOL DEHYDROGENASE, PUTATIVE (AFU_ORTHOLOGUE AFUA_3G03445)-RELATED"/>
    <property type="match status" value="1"/>
</dbReference>
<dbReference type="Proteomes" id="UP000641514">
    <property type="component" value="Unassembled WGS sequence"/>
</dbReference>
<comment type="caution">
    <text evidence="3">The sequence shown here is derived from an EMBL/GenBank/DDBJ whole genome shotgun (WGS) entry which is preliminary data.</text>
</comment>
<dbReference type="PANTHER" id="PTHR43669">
    <property type="entry name" value="5-KETO-D-GLUCONATE 5-REDUCTASE"/>
    <property type="match status" value="1"/>
</dbReference>
<dbReference type="InterPro" id="IPR036291">
    <property type="entry name" value="NAD(P)-bd_dom_sf"/>
</dbReference>
<dbReference type="Pfam" id="PF00106">
    <property type="entry name" value="adh_short"/>
    <property type="match status" value="1"/>
</dbReference>
<evidence type="ECO:0000256" key="1">
    <source>
        <dbReference type="ARBA" id="ARBA00006484"/>
    </source>
</evidence>
<proteinExistence type="inferred from homology"/>
<evidence type="ECO:0000313" key="3">
    <source>
        <dbReference type="EMBL" id="GGC56035.1"/>
    </source>
</evidence>
<dbReference type="Gene3D" id="3.40.50.720">
    <property type="entry name" value="NAD(P)-binding Rossmann-like Domain"/>
    <property type="match status" value="1"/>
</dbReference>
<gene>
    <name evidence="3" type="ORF">GCM10011410_05540</name>
</gene>
<dbReference type="GO" id="GO:0016491">
    <property type="term" value="F:oxidoreductase activity"/>
    <property type="evidence" value="ECO:0007669"/>
    <property type="project" value="UniProtKB-KW"/>
</dbReference>
<dbReference type="SUPFAM" id="SSF51735">
    <property type="entry name" value="NAD(P)-binding Rossmann-fold domains"/>
    <property type="match status" value="1"/>
</dbReference>
<dbReference type="InterPro" id="IPR002347">
    <property type="entry name" value="SDR_fam"/>
</dbReference>
<name>A0A916X953_9ACTN</name>
<keyword evidence="2" id="KW-0560">Oxidoreductase</keyword>
<dbReference type="AlphaFoldDB" id="A0A916X953"/>
<protein>
    <submittedName>
        <fullName evidence="3">Hypothetical short-chain dehydrogenase/reductase</fullName>
    </submittedName>
</protein>
<keyword evidence="4" id="KW-1185">Reference proteome</keyword>
<dbReference type="CDD" id="cd05233">
    <property type="entry name" value="SDR_c"/>
    <property type="match status" value="1"/>
</dbReference>
<reference evidence="3" key="2">
    <citation type="submission" date="2020-09" db="EMBL/GenBank/DDBJ databases">
        <authorList>
            <person name="Sun Q."/>
            <person name="Zhou Y."/>
        </authorList>
    </citation>
    <scope>NUCLEOTIDE SEQUENCE</scope>
    <source>
        <strain evidence="3">CGMCC 1.15478</strain>
    </source>
</reference>
<dbReference type="RefSeq" id="WP_188670431.1">
    <property type="nucleotide sequence ID" value="NZ_BMJH01000001.1"/>
</dbReference>
<comment type="similarity">
    <text evidence="1">Belongs to the short-chain dehydrogenases/reductases (SDR) family.</text>
</comment>
<evidence type="ECO:0000313" key="4">
    <source>
        <dbReference type="Proteomes" id="UP000641514"/>
    </source>
</evidence>
<organism evidence="3 4">
    <name type="scientific">Hoyosella rhizosphaerae</name>
    <dbReference type="NCBI Taxonomy" id="1755582"/>
    <lineage>
        <taxon>Bacteria</taxon>
        <taxon>Bacillati</taxon>
        <taxon>Actinomycetota</taxon>
        <taxon>Actinomycetes</taxon>
        <taxon>Mycobacteriales</taxon>
        <taxon>Hoyosellaceae</taxon>
        <taxon>Hoyosella</taxon>
    </lineage>
</organism>
<dbReference type="EMBL" id="BMJH01000001">
    <property type="protein sequence ID" value="GGC56035.1"/>
    <property type="molecule type" value="Genomic_DNA"/>
</dbReference>
<reference evidence="3" key="1">
    <citation type="journal article" date="2014" name="Int. J. Syst. Evol. Microbiol.">
        <title>Complete genome sequence of Corynebacterium casei LMG S-19264T (=DSM 44701T), isolated from a smear-ripened cheese.</title>
        <authorList>
            <consortium name="US DOE Joint Genome Institute (JGI-PGF)"/>
            <person name="Walter F."/>
            <person name="Albersmeier A."/>
            <person name="Kalinowski J."/>
            <person name="Ruckert C."/>
        </authorList>
    </citation>
    <scope>NUCLEOTIDE SEQUENCE</scope>
    <source>
        <strain evidence="3">CGMCC 1.15478</strain>
    </source>
</reference>